<dbReference type="OrthoDB" id="9882180at2"/>
<gene>
    <name evidence="1" type="ORF">HME7025_02082</name>
</gene>
<sequence>MRLQGFTQIEDNFDSENLSKLKVLNITFTNPDASHTIGNLGLLKEVKFYEALFYKVLEELKLEENDLVAITSTSLKELIFNLSIISAIQNQHIEFVNENMFYTGPLRRNIHLSDEDFEFNLEDYDLDNLDESRHLNR</sequence>
<protein>
    <submittedName>
        <fullName evidence="1">Uncharacterized protein</fullName>
    </submittedName>
</protein>
<keyword evidence="2" id="KW-1185">Reference proteome</keyword>
<dbReference type="Proteomes" id="UP000245468">
    <property type="component" value="Chromosome"/>
</dbReference>
<name>A0A2S2DY08_9BACT</name>
<reference evidence="2" key="1">
    <citation type="submission" date="2018-05" db="EMBL/GenBank/DDBJ databases">
        <title>Pseudarcicella sp. HME7025 Genome sequencing and assembly.</title>
        <authorList>
            <person name="Kim H."/>
            <person name="Kang H."/>
            <person name="Joh K."/>
        </authorList>
    </citation>
    <scope>NUCLEOTIDE SEQUENCE [LARGE SCALE GENOMIC DNA]</scope>
    <source>
        <strain evidence="2">HME7025</strain>
    </source>
</reference>
<proteinExistence type="predicted"/>
<dbReference type="RefSeq" id="WP_109323737.1">
    <property type="nucleotide sequence ID" value="NZ_CP029346.1"/>
</dbReference>
<dbReference type="EMBL" id="CP029346">
    <property type="protein sequence ID" value="AWL09930.1"/>
    <property type="molecule type" value="Genomic_DNA"/>
</dbReference>
<evidence type="ECO:0000313" key="1">
    <source>
        <dbReference type="EMBL" id="AWL09930.1"/>
    </source>
</evidence>
<dbReference type="KEGG" id="psez:HME7025_02082"/>
<evidence type="ECO:0000313" key="2">
    <source>
        <dbReference type="Proteomes" id="UP000245468"/>
    </source>
</evidence>
<dbReference type="AlphaFoldDB" id="A0A2S2DY08"/>
<accession>A0A2S2DY08</accession>
<organism evidence="1 2">
    <name type="scientific">Aquirufa nivalisilvae</name>
    <dbReference type="NCBI Taxonomy" id="2516557"/>
    <lineage>
        <taxon>Bacteria</taxon>
        <taxon>Pseudomonadati</taxon>
        <taxon>Bacteroidota</taxon>
        <taxon>Cytophagia</taxon>
        <taxon>Cytophagales</taxon>
        <taxon>Flectobacillaceae</taxon>
        <taxon>Aquirufa</taxon>
    </lineage>
</organism>